<feature type="domain" description="Glycosyl hydrolase family 32 C-terminal" evidence="6">
    <location>
        <begin position="437"/>
        <end position="562"/>
    </location>
</feature>
<evidence type="ECO:0000256" key="4">
    <source>
        <dbReference type="RuleBase" id="RU362110"/>
    </source>
</evidence>
<dbReference type="PANTHER" id="PTHR42800:SF3">
    <property type="entry name" value="GLYCOSYL HYDROLASE FAMILY 32 N-TERMINAL DOMAIN-CONTAINING PROTEIN"/>
    <property type="match status" value="1"/>
</dbReference>
<dbReference type="PANTHER" id="PTHR42800">
    <property type="entry name" value="EXOINULINASE INUD (AFU_ORTHOLOGUE AFUA_5G00480)"/>
    <property type="match status" value="1"/>
</dbReference>
<evidence type="ECO:0000259" key="6">
    <source>
        <dbReference type="Pfam" id="PF08244"/>
    </source>
</evidence>
<sequence length="568" mass="62551">MGDNQISAGRPAYLSAGRPAYHFIAPKGWMNDPCAPGYDVKTGLYHLFYQWTPLSHRWDKISWGHATSKDLLHWSHASPETPAIQPDQDYDREGIFTGCFWPTGLRGEDQLSVFYTNVDALPLHWTLPYTRGCEGLAVAVSSDRGQTWIKSDANPILSEEPADMVVTGFRDPFLAAWPAMDSARGLEDGRLYGLISGGIKDVGPRTFLYEVDPADLTQWKYLHPLLRVPTNHRPAGRWGGDLGVNLECTNFLSLAADGAERQVIITGSEGGKPRPTAPTQKEAPERTPRYASWLMGTLEERAGEIDLATSASGMVDWGDLYAGNTFKHPDGRTVLWGWVIEECLNDAALEAKSWTGCLGVPRELFLATYDGVTGALASKMDEVRSFEVLSTSDGVCTVATLGIRPLTELGSLRGEQLFHAEFFDGDRLAIADASPLACMINATFDITDDTDEVSIHVRHSGDYSTATRITFYPKRETIVVHRDASNGASDIATYDEEGPMTLLRTDGGIEPLRLQVFLDHDVIEVFANDRFSLATRVYTSSEITGVSYTRKGAARVEELGLWAMKATQ</sequence>
<dbReference type="AlphaFoldDB" id="A0AA48QVB2"/>
<comment type="similarity">
    <text evidence="1 4">Belongs to the glycosyl hydrolase 32 family.</text>
</comment>
<evidence type="ECO:0000313" key="8">
    <source>
        <dbReference type="Proteomes" id="UP001233271"/>
    </source>
</evidence>
<dbReference type="EMBL" id="AP028215">
    <property type="protein sequence ID" value="BEI91185.1"/>
    <property type="molecule type" value="Genomic_DNA"/>
</dbReference>
<evidence type="ECO:0000259" key="5">
    <source>
        <dbReference type="Pfam" id="PF00251"/>
    </source>
</evidence>
<dbReference type="InterPro" id="IPR013148">
    <property type="entry name" value="Glyco_hydro_32_N"/>
</dbReference>
<dbReference type="RefSeq" id="XP_060456450.1">
    <property type="nucleotide sequence ID" value="XM_060599792.1"/>
</dbReference>
<evidence type="ECO:0000256" key="2">
    <source>
        <dbReference type="ARBA" id="ARBA00022801"/>
    </source>
</evidence>
<keyword evidence="2 4" id="KW-0378">Hydrolase</keyword>
<accession>A0AA48QVB2</accession>
<dbReference type="SUPFAM" id="SSF75005">
    <property type="entry name" value="Arabinanase/levansucrase/invertase"/>
    <property type="match status" value="1"/>
</dbReference>
<dbReference type="Proteomes" id="UP001233271">
    <property type="component" value="Chromosome 4"/>
</dbReference>
<keyword evidence="3 4" id="KW-0326">Glycosidase</keyword>
<name>A0AA48QVB2_9TREE</name>
<organism evidence="7 8">
    <name type="scientific">Cutaneotrichosporon cavernicola</name>
    <dbReference type="NCBI Taxonomy" id="279322"/>
    <lineage>
        <taxon>Eukaryota</taxon>
        <taxon>Fungi</taxon>
        <taxon>Dikarya</taxon>
        <taxon>Basidiomycota</taxon>
        <taxon>Agaricomycotina</taxon>
        <taxon>Tremellomycetes</taxon>
        <taxon>Trichosporonales</taxon>
        <taxon>Trichosporonaceae</taxon>
        <taxon>Cutaneotrichosporon</taxon>
    </lineage>
</organism>
<dbReference type="Pfam" id="PF08244">
    <property type="entry name" value="Glyco_hydro_32C"/>
    <property type="match status" value="1"/>
</dbReference>
<evidence type="ECO:0000256" key="3">
    <source>
        <dbReference type="ARBA" id="ARBA00023295"/>
    </source>
</evidence>
<dbReference type="Gene3D" id="2.60.120.560">
    <property type="entry name" value="Exo-inulinase, domain 1"/>
    <property type="match status" value="1"/>
</dbReference>
<protein>
    <submittedName>
        <fullName evidence="7">Uncharacterized protein</fullName>
    </submittedName>
</protein>
<dbReference type="InterPro" id="IPR023296">
    <property type="entry name" value="Glyco_hydro_beta-prop_sf"/>
</dbReference>
<dbReference type="SMART" id="SM00640">
    <property type="entry name" value="Glyco_32"/>
    <property type="match status" value="1"/>
</dbReference>
<dbReference type="CDD" id="cd18621">
    <property type="entry name" value="GH32_XdINV-like"/>
    <property type="match status" value="1"/>
</dbReference>
<dbReference type="Gene3D" id="2.115.10.20">
    <property type="entry name" value="Glycosyl hydrolase domain, family 43"/>
    <property type="match status" value="1"/>
</dbReference>
<dbReference type="GeneID" id="85495055"/>
<proteinExistence type="inferred from homology"/>
<reference evidence="7" key="1">
    <citation type="journal article" date="2023" name="BMC Genomics">
        <title>Chromosome-level genome assemblies of Cutaneotrichosporon spp. (Trichosporonales, Basidiomycota) reveal imbalanced evolution between nucleotide sequences and chromosome synteny.</title>
        <authorList>
            <person name="Kobayashi Y."/>
            <person name="Kayamori A."/>
            <person name="Aoki K."/>
            <person name="Shiwa Y."/>
            <person name="Matsutani M."/>
            <person name="Fujita N."/>
            <person name="Sugita T."/>
            <person name="Iwasaki W."/>
            <person name="Tanaka N."/>
            <person name="Takashima M."/>
        </authorList>
    </citation>
    <scope>NUCLEOTIDE SEQUENCE</scope>
    <source>
        <strain evidence="7">HIS019</strain>
    </source>
</reference>
<dbReference type="Pfam" id="PF00251">
    <property type="entry name" value="Glyco_hydro_32N"/>
    <property type="match status" value="1"/>
</dbReference>
<dbReference type="InterPro" id="IPR013189">
    <property type="entry name" value="Glyco_hydro_32_C"/>
</dbReference>
<dbReference type="KEGG" id="ccac:CcaHIS019_0400050"/>
<feature type="domain" description="Glycosyl hydrolase family 32 N-terminal" evidence="5">
    <location>
        <begin position="22"/>
        <end position="368"/>
    </location>
</feature>
<dbReference type="InterPro" id="IPR013320">
    <property type="entry name" value="ConA-like_dom_sf"/>
</dbReference>
<dbReference type="GO" id="GO:0005987">
    <property type="term" value="P:sucrose catabolic process"/>
    <property type="evidence" value="ECO:0007669"/>
    <property type="project" value="TreeGrafter"/>
</dbReference>
<dbReference type="SUPFAM" id="SSF49899">
    <property type="entry name" value="Concanavalin A-like lectins/glucanases"/>
    <property type="match status" value="1"/>
</dbReference>
<dbReference type="GO" id="GO:0005737">
    <property type="term" value="C:cytoplasm"/>
    <property type="evidence" value="ECO:0007669"/>
    <property type="project" value="TreeGrafter"/>
</dbReference>
<gene>
    <name evidence="7" type="ORF">CcaverHIS019_0400050</name>
</gene>
<evidence type="ECO:0000256" key="1">
    <source>
        <dbReference type="ARBA" id="ARBA00009902"/>
    </source>
</evidence>
<keyword evidence="8" id="KW-1185">Reference proteome</keyword>
<dbReference type="GO" id="GO:0004575">
    <property type="term" value="F:sucrose alpha-glucosidase activity"/>
    <property type="evidence" value="ECO:0007669"/>
    <property type="project" value="TreeGrafter"/>
</dbReference>
<evidence type="ECO:0000313" key="7">
    <source>
        <dbReference type="EMBL" id="BEI91185.1"/>
    </source>
</evidence>
<dbReference type="InterPro" id="IPR001362">
    <property type="entry name" value="Glyco_hydro_32"/>
</dbReference>